<dbReference type="CDD" id="cd11304">
    <property type="entry name" value="Cadherin_repeat"/>
    <property type="match status" value="4"/>
</dbReference>
<dbReference type="FunFam" id="2.60.40.60:FF:000017">
    <property type="entry name" value="Cadherin 24"/>
    <property type="match status" value="1"/>
</dbReference>
<feature type="region of interest" description="Disordered" evidence="11">
    <location>
        <begin position="152"/>
        <end position="182"/>
    </location>
</feature>
<dbReference type="GO" id="GO:0008013">
    <property type="term" value="F:beta-catenin binding"/>
    <property type="evidence" value="ECO:0007669"/>
    <property type="project" value="TreeGrafter"/>
</dbReference>
<evidence type="ECO:0000256" key="2">
    <source>
        <dbReference type="ARBA" id="ARBA00022692"/>
    </source>
</evidence>
<keyword evidence="7" id="KW-0472">Membrane</keyword>
<evidence type="ECO:0000256" key="3">
    <source>
        <dbReference type="ARBA" id="ARBA00022737"/>
    </source>
</evidence>
<evidence type="ECO:0000259" key="13">
    <source>
        <dbReference type="PROSITE" id="PS50268"/>
    </source>
</evidence>
<dbReference type="GO" id="GO:0044331">
    <property type="term" value="P:cell-cell adhesion mediated by cadherin"/>
    <property type="evidence" value="ECO:0007669"/>
    <property type="project" value="TreeGrafter"/>
</dbReference>
<feature type="compositionally biased region" description="Polar residues" evidence="11">
    <location>
        <begin position="1286"/>
        <end position="1316"/>
    </location>
</feature>
<dbReference type="InterPro" id="IPR039808">
    <property type="entry name" value="Cadherin"/>
</dbReference>
<evidence type="ECO:0000256" key="4">
    <source>
        <dbReference type="ARBA" id="ARBA00022837"/>
    </source>
</evidence>
<dbReference type="FunFam" id="2.60.40.60:FF:000008">
    <property type="entry name" value="Cadherin 24"/>
    <property type="match status" value="1"/>
</dbReference>
<dbReference type="InterPro" id="IPR002126">
    <property type="entry name" value="Cadherin-like_dom"/>
</dbReference>
<dbReference type="GO" id="GO:0034332">
    <property type="term" value="P:adherens junction organization"/>
    <property type="evidence" value="ECO:0007669"/>
    <property type="project" value="TreeGrafter"/>
</dbReference>
<dbReference type="PANTHER" id="PTHR24027">
    <property type="entry name" value="CADHERIN-23"/>
    <property type="match status" value="1"/>
</dbReference>
<dbReference type="PRINTS" id="PR00205">
    <property type="entry name" value="CADHERIN"/>
</dbReference>
<feature type="compositionally biased region" description="Basic and acidic residues" evidence="11">
    <location>
        <begin position="280"/>
        <end position="298"/>
    </location>
</feature>
<dbReference type="FunFam" id="2.60.40.60:FF:000200">
    <property type="entry name" value="Cadherin 24, type 2b"/>
    <property type="match status" value="1"/>
</dbReference>
<evidence type="ECO:0000256" key="11">
    <source>
        <dbReference type="SAM" id="MobiDB-lite"/>
    </source>
</evidence>
<dbReference type="SMART" id="SM00112">
    <property type="entry name" value="CA"/>
    <property type="match status" value="4"/>
</dbReference>
<dbReference type="FunFam" id="4.10.900.10:FF:000015">
    <property type="entry name" value="Cadherin 24, type 2b"/>
    <property type="match status" value="1"/>
</dbReference>
<dbReference type="GO" id="GO:0045296">
    <property type="term" value="F:cadherin binding"/>
    <property type="evidence" value="ECO:0007669"/>
    <property type="project" value="TreeGrafter"/>
</dbReference>
<dbReference type="InterPro" id="IPR015919">
    <property type="entry name" value="Cadherin-like_sf"/>
</dbReference>
<dbReference type="GO" id="GO:0005509">
    <property type="term" value="F:calcium ion binding"/>
    <property type="evidence" value="ECO:0007669"/>
    <property type="project" value="UniProtKB-UniRule"/>
</dbReference>
<keyword evidence="4 8" id="KW-0106">Calcium</keyword>
<feature type="compositionally biased region" description="Basic and acidic residues" evidence="11">
    <location>
        <begin position="1242"/>
        <end position="1267"/>
    </location>
</feature>
<feature type="domain" description="Cadherin" evidence="13">
    <location>
        <begin position="587"/>
        <end position="695"/>
    </location>
</feature>
<dbReference type="InterPro" id="IPR020894">
    <property type="entry name" value="Cadherin_CS"/>
</dbReference>
<reference evidence="14" key="2">
    <citation type="submission" date="2016-06" db="EMBL/GenBank/DDBJ databases">
        <title>The genome of a short-lived fish provides insights into sex chromosome evolution and the genetic control of aging.</title>
        <authorList>
            <person name="Reichwald K."/>
            <person name="Felder M."/>
            <person name="Petzold A."/>
            <person name="Koch P."/>
            <person name="Groth M."/>
            <person name="Platzer M."/>
        </authorList>
    </citation>
    <scope>NUCLEOTIDE SEQUENCE</scope>
    <source>
        <tissue evidence="14">Brain</tissue>
    </source>
</reference>
<evidence type="ECO:0000256" key="7">
    <source>
        <dbReference type="ARBA" id="ARBA00023136"/>
    </source>
</evidence>
<keyword evidence="6" id="KW-1133">Transmembrane helix</keyword>
<feature type="chain" id="PRO_5008379570" evidence="12">
    <location>
        <begin position="25"/>
        <end position="1544"/>
    </location>
</feature>
<evidence type="ECO:0000256" key="5">
    <source>
        <dbReference type="ARBA" id="ARBA00022889"/>
    </source>
</evidence>
<sequence>MIARHLLLLVVLSLWEELPGCASASKIVRRRGVSGLHTVKLGESRSAGQWDGSEDSNALPMVTLRNTISHEQASATGSLAHSKLVHSLGSNKERQSFKPKREVDSVSKQELPLFILSISKALNQDGKKGKNNTKSVEAPRLEKTFTIHHKSDVHANKTRFKSGSKSRSRADLSTRTTGVPERGLNVESNRKRNLTGSYGVLKLLSKENLVRIVNSQMQKVPGLSLPSKGSRSRKRDLIDVNHGQLEVQKEPRQDMAATQSHFGYDNQTAFPYASSVTDQDPNRDHGTDARSNPPREVKPALSTGQEHLGIQSSDGGDNKSKHLVHFLSTPHSEVSSSPADDVAAGQTEPPFTMTKHLPMYVLPENNDSPPSMLTMQPLGGRLGNRAANSHGDPLTESAHTAQTELSTDHYLTDEDYKLVNSSHVLRLHPAPKWSHGTKDTEVRAVDSENGMGLVFEEAESEVEEPRDPMERRGARSRSRRSWIWNQFFVIEEYAGPEPVLIGRLHTDMDRNDGRTKYILRGEGAGSVFVIDEKTGNIHVTKPLDREEKDEYRLIATATDRQTERPLEPSSQFIIRVQDINDNPPVFDEGPYTATVPEMANIGTSIIQVTATDADDPTYGNSAKLVYTLVQGQQYFSVDPQTGILRTAVPDMDRETQDQYLVVLQAKDMGGHLGGLSGTTTVTVKLTDVNDNPPRFTQSMWSFSVSELAIPGAEIGRISATDADLGENAKLEYIILEGESGDTFNITGLDQEALITLNKAVDYESRSSYSFSVEVLNPIVDPRFLPRGPFRNRASIRVAVLDADEPPRFSQALYHLDVSENCPPICSIGRVHAVDPDTGQSTNIRYSIDPQSDPEALFRISSDAGFISAVMELDREQEQWHNITVIATQRDNPNLVSRSVVAIETLDQNDNAPELDRQYTTSVCDSSAPGQVVQVLRAIDRDQAGQDSPVHFSIPPESSLALNLTVRETGGVTASLVLQSALEPLPGFSSSLLTLYVPVVLRDAASGLTNTGTVTVTICPCLQGGMQTEDRGKQRDPRWERHVVCLPAPSASPSLIFSLATLLAMLACVTTMLVVCALSLSLRHQKRDSHSPFEEDDVRENIISYDDEGGGEADTAAFDITALHRIQHMHNNGNIWYTQQNPPRARTYSWSRHPRPSLGPQQRPGSAPLYGRFCYGFQTLPVLRDYAARPLEAGLQLTQLTQGFTGGHTGNPLFIPNQNTFEPLLRSPERSLGGFRADHMLAKSTIADRNESSEAKTADAKGNEERAKLNPAETESTAASAAADLTYESSCQSHTSFSSNPPEGRPGSSQTHISTTATSCTVDDIDTDSSIPSISEQNYSNGSQLSCVNSPAYAKGDTYSIVGSLNPGGMVACLNGTSGSGLYSAGVQLLNVGRLQRETTTPESLTLPGGVLASSNKGWVSGVKPEHAEASNPQPLRMEELLNIRLNRVTSDLSQPPYDSLQTYEFEGRNSRAESLSSLESDGEKEDGRAEGGMEELNQKFQRLVQIIRDRQKEKETQEHGGDETAEAGLDEPHKQRENKEKEQQ</sequence>
<feature type="domain" description="Cadherin" evidence="13">
    <location>
        <begin position="809"/>
        <end position="914"/>
    </location>
</feature>
<gene>
    <name evidence="14" type="primary">CDH24</name>
</gene>
<dbReference type="Pfam" id="PF00028">
    <property type="entry name" value="Cadherin"/>
    <property type="match status" value="4"/>
</dbReference>
<feature type="region of interest" description="Disordered" evidence="11">
    <location>
        <begin position="1242"/>
        <end position="1340"/>
    </location>
</feature>
<feature type="region of interest" description="Disordered" evidence="11">
    <location>
        <begin position="1451"/>
        <end position="1544"/>
    </location>
</feature>
<dbReference type="PROSITE" id="PS50268">
    <property type="entry name" value="CADHERIN_2"/>
    <property type="match status" value="5"/>
</dbReference>
<dbReference type="GO" id="GO:0016339">
    <property type="term" value="P:calcium-dependent cell-cell adhesion via plasma membrane cell adhesion molecules"/>
    <property type="evidence" value="ECO:0007669"/>
    <property type="project" value="TreeGrafter"/>
</dbReference>
<evidence type="ECO:0000256" key="1">
    <source>
        <dbReference type="ARBA" id="ARBA00004251"/>
    </source>
</evidence>
<dbReference type="GO" id="GO:0000902">
    <property type="term" value="P:cell morphogenesis"/>
    <property type="evidence" value="ECO:0007669"/>
    <property type="project" value="TreeGrafter"/>
</dbReference>
<evidence type="ECO:0000256" key="9">
    <source>
        <dbReference type="RuleBase" id="RU003318"/>
    </source>
</evidence>
<feature type="compositionally biased region" description="Low complexity" evidence="11">
    <location>
        <begin position="1271"/>
        <end position="1282"/>
    </location>
</feature>
<feature type="domain" description="Cadherin" evidence="13">
    <location>
        <begin position="506"/>
        <end position="586"/>
    </location>
</feature>
<dbReference type="PANTHER" id="PTHR24027:SF272">
    <property type="entry name" value="CADHERIN-24"/>
    <property type="match status" value="1"/>
</dbReference>
<organism evidence="14">
    <name type="scientific">Nothobranchius furzeri</name>
    <name type="common">Turquoise killifish</name>
    <dbReference type="NCBI Taxonomy" id="105023"/>
    <lineage>
        <taxon>Eukaryota</taxon>
        <taxon>Metazoa</taxon>
        <taxon>Chordata</taxon>
        <taxon>Craniata</taxon>
        <taxon>Vertebrata</taxon>
        <taxon>Euteleostomi</taxon>
        <taxon>Actinopterygii</taxon>
        <taxon>Neopterygii</taxon>
        <taxon>Teleostei</taxon>
        <taxon>Neoteleostei</taxon>
        <taxon>Acanthomorphata</taxon>
        <taxon>Ovalentaria</taxon>
        <taxon>Atherinomorphae</taxon>
        <taxon>Cyprinodontiformes</taxon>
        <taxon>Nothobranchiidae</taxon>
        <taxon>Nothobranchius</taxon>
    </lineage>
</organism>
<reference evidence="14" key="1">
    <citation type="submission" date="2016-05" db="EMBL/GenBank/DDBJ databases">
        <authorList>
            <person name="Lavstsen T."/>
            <person name="Jespersen J.S."/>
        </authorList>
    </citation>
    <scope>NUCLEOTIDE SEQUENCE</scope>
    <source>
        <tissue evidence="14">Brain</tissue>
    </source>
</reference>
<feature type="domain" description="Cadherin" evidence="13">
    <location>
        <begin position="914"/>
        <end position="1038"/>
    </location>
</feature>
<keyword evidence="2 9" id="KW-0812">Transmembrane</keyword>
<feature type="region of interest" description="Disordered" evidence="11">
    <location>
        <begin position="219"/>
        <end position="256"/>
    </location>
</feature>
<dbReference type="Gene3D" id="4.10.900.10">
    <property type="entry name" value="TCF3-CBD (Catenin binding domain)"/>
    <property type="match status" value="1"/>
</dbReference>
<feature type="non-terminal residue" evidence="14">
    <location>
        <position position="1544"/>
    </location>
</feature>
<accession>A0A1A8U8S3</accession>
<dbReference type="PROSITE" id="PS00232">
    <property type="entry name" value="CADHERIN_1"/>
    <property type="match status" value="1"/>
</dbReference>
<keyword evidence="12" id="KW-0732">Signal</keyword>
<dbReference type="GO" id="GO:0002009">
    <property type="term" value="P:morphogenesis of an epithelium"/>
    <property type="evidence" value="ECO:0007669"/>
    <property type="project" value="UniProtKB-ARBA"/>
</dbReference>
<evidence type="ECO:0000256" key="10">
    <source>
        <dbReference type="RuleBase" id="RU004357"/>
    </source>
</evidence>
<dbReference type="Gene3D" id="2.60.40.60">
    <property type="entry name" value="Cadherins"/>
    <property type="match status" value="5"/>
</dbReference>
<dbReference type="GO" id="GO:0016477">
    <property type="term" value="P:cell migration"/>
    <property type="evidence" value="ECO:0007669"/>
    <property type="project" value="TreeGrafter"/>
</dbReference>
<feature type="signal peptide" evidence="12">
    <location>
        <begin position="1"/>
        <end position="24"/>
    </location>
</feature>
<dbReference type="EMBL" id="HAEJ01004237">
    <property type="protein sequence ID" value="SBS44694.1"/>
    <property type="molecule type" value="Transcribed_RNA"/>
</dbReference>
<keyword evidence="3" id="KW-0677">Repeat</keyword>
<dbReference type="Pfam" id="PF01049">
    <property type="entry name" value="CADH_Y-type_LIR"/>
    <property type="match status" value="1"/>
</dbReference>
<feature type="compositionally biased region" description="Basic and acidic residues" evidence="11">
    <location>
        <begin position="1507"/>
        <end position="1522"/>
    </location>
</feature>
<comment type="function">
    <text evidence="10">Cadherins are calcium-dependent cell adhesion proteins.</text>
</comment>
<feature type="compositionally biased region" description="Basic and acidic residues" evidence="11">
    <location>
        <begin position="1530"/>
        <end position="1544"/>
    </location>
</feature>
<dbReference type="FunFam" id="2.60.40.60:FF:000009">
    <property type="entry name" value="Cadherin 24"/>
    <property type="match status" value="1"/>
</dbReference>
<dbReference type="GO" id="GO:0016342">
    <property type="term" value="C:catenin complex"/>
    <property type="evidence" value="ECO:0007669"/>
    <property type="project" value="TreeGrafter"/>
</dbReference>
<dbReference type="SUPFAM" id="SSF49313">
    <property type="entry name" value="Cadherin-like"/>
    <property type="match status" value="5"/>
</dbReference>
<comment type="subcellular location">
    <subcellularLocation>
        <location evidence="1 9">Cell membrane</location>
        <topology evidence="1 9">Single-pass type I membrane protein</topology>
    </subcellularLocation>
</comment>
<feature type="compositionally biased region" description="Polar residues" evidence="11">
    <location>
        <begin position="302"/>
        <end position="315"/>
    </location>
</feature>
<protein>
    <submittedName>
        <fullName evidence="14">Cadherin 24, type 2</fullName>
    </submittedName>
</protein>
<dbReference type="GO" id="GO:0007043">
    <property type="term" value="P:cell-cell junction assembly"/>
    <property type="evidence" value="ECO:0007669"/>
    <property type="project" value="TreeGrafter"/>
</dbReference>
<keyword evidence="5 9" id="KW-0130">Cell adhesion</keyword>
<dbReference type="GO" id="GO:0005912">
    <property type="term" value="C:adherens junction"/>
    <property type="evidence" value="ECO:0007669"/>
    <property type="project" value="TreeGrafter"/>
</dbReference>
<evidence type="ECO:0000256" key="6">
    <source>
        <dbReference type="ARBA" id="ARBA00022989"/>
    </source>
</evidence>
<feature type="compositionally biased region" description="Polar residues" evidence="11">
    <location>
        <begin position="168"/>
        <end position="177"/>
    </location>
</feature>
<feature type="compositionally biased region" description="Basic residues" evidence="11">
    <location>
        <begin position="156"/>
        <end position="167"/>
    </location>
</feature>
<dbReference type="InterPro" id="IPR027397">
    <property type="entry name" value="Catenin-bd_sf"/>
</dbReference>
<dbReference type="GO" id="GO:0007156">
    <property type="term" value="P:homophilic cell adhesion via plasma membrane adhesion molecules"/>
    <property type="evidence" value="ECO:0007669"/>
    <property type="project" value="InterPro"/>
</dbReference>
<dbReference type="InterPro" id="IPR000233">
    <property type="entry name" value="Cadherin_Y-type_LIR"/>
</dbReference>
<evidence type="ECO:0000256" key="12">
    <source>
        <dbReference type="SAM" id="SignalP"/>
    </source>
</evidence>
<dbReference type="FunFam" id="2.60.40.60:FF:000373">
    <property type="entry name" value="Ventral neural cadherin"/>
    <property type="match status" value="1"/>
</dbReference>
<feature type="domain" description="Cadherin" evidence="13">
    <location>
        <begin position="696"/>
        <end position="808"/>
    </location>
</feature>
<evidence type="ECO:0000313" key="14">
    <source>
        <dbReference type="EMBL" id="SBS44694.1"/>
    </source>
</evidence>
<evidence type="ECO:0000256" key="8">
    <source>
        <dbReference type="PROSITE-ProRule" id="PRU00043"/>
    </source>
</evidence>
<feature type="compositionally biased region" description="Low complexity" evidence="11">
    <location>
        <begin position="1317"/>
        <end position="1334"/>
    </location>
</feature>
<proteinExistence type="predicted"/>
<name>A0A1A8U8S3_NOTFU</name>
<feature type="region of interest" description="Disordered" evidence="11">
    <location>
        <begin position="272"/>
        <end position="322"/>
    </location>
</feature>